<evidence type="ECO:0000313" key="1">
    <source>
        <dbReference type="EMBL" id="CAF4218106.1"/>
    </source>
</evidence>
<reference evidence="1" key="1">
    <citation type="submission" date="2021-02" db="EMBL/GenBank/DDBJ databases">
        <authorList>
            <person name="Nowell W R."/>
        </authorList>
    </citation>
    <scope>NUCLEOTIDE SEQUENCE</scope>
</reference>
<feature type="non-terminal residue" evidence="1">
    <location>
        <position position="1"/>
    </location>
</feature>
<name>A0A8S2SE07_9BILA</name>
<proteinExistence type="predicted"/>
<protein>
    <submittedName>
        <fullName evidence="1">Uncharacterized protein</fullName>
    </submittedName>
</protein>
<evidence type="ECO:0000313" key="2">
    <source>
        <dbReference type="Proteomes" id="UP000676336"/>
    </source>
</evidence>
<sequence>ETYKVVTETTVAPLITDAGIVDIDVEFVVTDVGRIIKYEIVVTGNVKANVVVLEPTAFVGQTN</sequence>
<organism evidence="1 2">
    <name type="scientific">Rotaria magnacalcarata</name>
    <dbReference type="NCBI Taxonomy" id="392030"/>
    <lineage>
        <taxon>Eukaryota</taxon>
        <taxon>Metazoa</taxon>
        <taxon>Spiralia</taxon>
        <taxon>Gnathifera</taxon>
        <taxon>Rotifera</taxon>
        <taxon>Eurotatoria</taxon>
        <taxon>Bdelloidea</taxon>
        <taxon>Philodinida</taxon>
        <taxon>Philodinidae</taxon>
        <taxon>Rotaria</taxon>
    </lineage>
</organism>
<accession>A0A8S2SE07</accession>
<gene>
    <name evidence="1" type="ORF">SMN809_LOCUS22604</name>
</gene>
<dbReference type="Proteomes" id="UP000676336">
    <property type="component" value="Unassembled WGS sequence"/>
</dbReference>
<dbReference type="EMBL" id="CAJOBI010021263">
    <property type="protein sequence ID" value="CAF4218106.1"/>
    <property type="molecule type" value="Genomic_DNA"/>
</dbReference>
<dbReference type="AlphaFoldDB" id="A0A8S2SE07"/>
<comment type="caution">
    <text evidence="1">The sequence shown here is derived from an EMBL/GenBank/DDBJ whole genome shotgun (WGS) entry which is preliminary data.</text>
</comment>